<dbReference type="InterPro" id="IPR036249">
    <property type="entry name" value="Thioredoxin-like_sf"/>
</dbReference>
<evidence type="ECO:0000313" key="4">
    <source>
        <dbReference type="EMBL" id="KQL58952.1"/>
    </source>
</evidence>
<dbReference type="Gene3D" id="3.40.30.10">
    <property type="entry name" value="Glutaredoxin"/>
    <property type="match status" value="1"/>
</dbReference>
<dbReference type="PANTHER" id="PTHR12151">
    <property type="entry name" value="ELECTRON TRANSPORT PROTIN SCO1/SENC FAMILY MEMBER"/>
    <property type="match status" value="1"/>
</dbReference>
<feature type="binding site" evidence="2">
    <location>
        <position position="77"/>
    </location>
    <ligand>
        <name>Cu cation</name>
        <dbReference type="ChEBI" id="CHEBI:23378"/>
    </ligand>
</feature>
<dbReference type="Proteomes" id="UP000051061">
    <property type="component" value="Unassembled WGS sequence"/>
</dbReference>
<dbReference type="AlphaFoldDB" id="A0A9D5DS92"/>
<name>A0A9D5DS92_9BACI</name>
<dbReference type="SUPFAM" id="SSF52833">
    <property type="entry name" value="Thioredoxin-like"/>
    <property type="match status" value="1"/>
</dbReference>
<dbReference type="CDD" id="cd02968">
    <property type="entry name" value="SCO"/>
    <property type="match status" value="1"/>
</dbReference>
<dbReference type="PANTHER" id="PTHR12151:SF25">
    <property type="entry name" value="LINALOOL DEHYDRATASE_ISOMERASE DOMAIN-CONTAINING PROTEIN"/>
    <property type="match status" value="1"/>
</dbReference>
<evidence type="ECO:0000256" key="1">
    <source>
        <dbReference type="ARBA" id="ARBA00010996"/>
    </source>
</evidence>
<evidence type="ECO:0000313" key="5">
    <source>
        <dbReference type="Proteomes" id="UP000051061"/>
    </source>
</evidence>
<proteinExistence type="inferred from homology"/>
<dbReference type="Pfam" id="PF02630">
    <property type="entry name" value="SCO1-SenC"/>
    <property type="match status" value="1"/>
</dbReference>
<protein>
    <submittedName>
        <fullName evidence="4">Transporter</fullName>
    </submittedName>
</protein>
<keyword evidence="2" id="KW-0186">Copper</keyword>
<feature type="disulfide bond" description="Redox-active" evidence="3">
    <location>
        <begin position="73"/>
        <end position="77"/>
    </location>
</feature>
<dbReference type="EMBL" id="LJJD01000003">
    <property type="protein sequence ID" value="KQL58952.1"/>
    <property type="molecule type" value="Genomic_DNA"/>
</dbReference>
<keyword evidence="3" id="KW-1015">Disulfide bond</keyword>
<keyword evidence="2" id="KW-0479">Metal-binding</keyword>
<reference evidence="4 5" key="1">
    <citation type="submission" date="2015-09" db="EMBL/GenBank/DDBJ databases">
        <title>Genome sequencing project for genomic taxonomy and phylogenomics of Bacillus-like bacteria.</title>
        <authorList>
            <person name="Liu B."/>
            <person name="Wang J."/>
            <person name="Zhu Y."/>
            <person name="Liu G."/>
            <person name="Chen Q."/>
            <person name="Chen Z."/>
            <person name="Lan J."/>
            <person name="Che J."/>
            <person name="Ge C."/>
            <person name="Shi H."/>
            <person name="Pan Z."/>
            <person name="Liu X."/>
        </authorList>
    </citation>
    <scope>NUCLEOTIDE SEQUENCE [LARGE SCALE GENOMIC DNA]</scope>
    <source>
        <strain evidence="4 5">DSM 19153</strain>
    </source>
</reference>
<feature type="binding site" evidence="2">
    <location>
        <position position="163"/>
    </location>
    <ligand>
        <name>Cu cation</name>
        <dbReference type="ChEBI" id="CHEBI:23378"/>
    </ligand>
</feature>
<dbReference type="GO" id="GO:0046872">
    <property type="term" value="F:metal ion binding"/>
    <property type="evidence" value="ECO:0007669"/>
    <property type="project" value="UniProtKB-KW"/>
</dbReference>
<feature type="binding site" evidence="2">
    <location>
        <position position="73"/>
    </location>
    <ligand>
        <name>Cu cation</name>
        <dbReference type="ChEBI" id="CHEBI:23378"/>
    </ligand>
</feature>
<comment type="similarity">
    <text evidence="1">Belongs to the SCO1/2 family.</text>
</comment>
<accession>A0A9D5DS92</accession>
<comment type="caution">
    <text evidence="4">The sequence shown here is derived from an EMBL/GenBank/DDBJ whole genome shotgun (WGS) entry which is preliminary data.</text>
</comment>
<evidence type="ECO:0000256" key="3">
    <source>
        <dbReference type="PIRSR" id="PIRSR603782-2"/>
    </source>
</evidence>
<organism evidence="4 5">
    <name type="scientific">Alkalicoccobacillus plakortidis</name>
    <dbReference type="NCBI Taxonomy" id="444060"/>
    <lineage>
        <taxon>Bacteria</taxon>
        <taxon>Bacillati</taxon>
        <taxon>Bacillota</taxon>
        <taxon>Bacilli</taxon>
        <taxon>Bacillales</taxon>
        <taxon>Bacillaceae</taxon>
        <taxon>Alkalicoccobacillus</taxon>
    </lineage>
</organism>
<sequence>MKKRIGTAIAFGALCLSGCSWIYELSPGSLPEGVSEGNSTVPSFSYTDQFGQAFGTEELQGTYWLADMIFTNCPSVCPIMTPNMRNLQDFAFEENLALSFVSFTVDPENDDEARLLSYSENVAADNENWRFLTGYSQGEIATLSEEAFLSPVEESQDGLDIVHSTRFFLVDPAGDVVRMYNGLALDQSSIKEDLKTILP</sequence>
<keyword evidence="5" id="KW-1185">Reference proteome</keyword>
<gene>
    <name evidence="4" type="ORF">AN965_00700</name>
</gene>
<dbReference type="InterPro" id="IPR003782">
    <property type="entry name" value="SCO1/SenC"/>
</dbReference>
<evidence type="ECO:0000256" key="2">
    <source>
        <dbReference type="PIRSR" id="PIRSR603782-1"/>
    </source>
</evidence>